<gene>
    <name evidence="1" type="ORF">TL16_g06527</name>
</gene>
<organism evidence="1 2">
    <name type="scientific">Triparma laevis f. inornata</name>
    <dbReference type="NCBI Taxonomy" id="1714386"/>
    <lineage>
        <taxon>Eukaryota</taxon>
        <taxon>Sar</taxon>
        <taxon>Stramenopiles</taxon>
        <taxon>Ochrophyta</taxon>
        <taxon>Bolidophyceae</taxon>
        <taxon>Parmales</taxon>
        <taxon>Triparmaceae</taxon>
        <taxon>Triparma</taxon>
    </lineage>
</organism>
<dbReference type="AlphaFoldDB" id="A0A9W7ASF8"/>
<accession>A0A9W7ASF8</accession>
<dbReference type="InterPro" id="IPR007914">
    <property type="entry name" value="UPF0193"/>
</dbReference>
<dbReference type="PANTHER" id="PTHR28348:SF1">
    <property type="entry name" value="UPF0193 PROTEIN EVG1"/>
    <property type="match status" value="1"/>
</dbReference>
<comment type="caution">
    <text evidence="1">The sequence shown here is derived from an EMBL/GenBank/DDBJ whole genome shotgun (WGS) entry which is preliminary data.</text>
</comment>
<sequence>MINGHLANPTNMADLPARIKQMKKLHGDAIGSDSPFNAQTLQHSLNNPNQENWKNFEKGSEAGRLMAKLYGGAYKPQISYPTLKTKKAVNNGAWQPSNKGNAVVSKFDKKKANKVAAPKFRQTSNYTFAPVDFIPKKRNADACQTMIVDAEMRQSAYRPPHMNAFSGDDEKQRLSEVFTHKGGKALPKDLTHPVGPAPYEVRQRQAEQQRVLEAKAARRTRLNGGVDPLYVEPAAAAPERSAKDQLFDQIYDEIKDRRAYQEEMELAGAGKANRQKVAAEISSRLSKLSSIDKGRAAEVMIEMYQ</sequence>
<dbReference type="EMBL" id="BLQM01000198">
    <property type="protein sequence ID" value="GMH74677.1"/>
    <property type="molecule type" value="Genomic_DNA"/>
</dbReference>
<evidence type="ECO:0000313" key="2">
    <source>
        <dbReference type="Proteomes" id="UP001162640"/>
    </source>
</evidence>
<dbReference type="Pfam" id="PF05250">
    <property type="entry name" value="UPF0193"/>
    <property type="match status" value="1"/>
</dbReference>
<evidence type="ECO:0000313" key="1">
    <source>
        <dbReference type="EMBL" id="GMH74677.1"/>
    </source>
</evidence>
<reference evidence="2" key="1">
    <citation type="journal article" date="2023" name="Commun. Biol.">
        <title>Genome analysis of Parmales, the sister group of diatoms, reveals the evolutionary specialization of diatoms from phago-mixotrophs to photoautotrophs.</title>
        <authorList>
            <person name="Ban H."/>
            <person name="Sato S."/>
            <person name="Yoshikawa S."/>
            <person name="Yamada K."/>
            <person name="Nakamura Y."/>
            <person name="Ichinomiya M."/>
            <person name="Sato N."/>
            <person name="Blanc-Mathieu R."/>
            <person name="Endo H."/>
            <person name="Kuwata A."/>
            <person name="Ogata H."/>
        </authorList>
    </citation>
    <scope>NUCLEOTIDE SEQUENCE [LARGE SCALE GENOMIC DNA]</scope>
</reference>
<protein>
    <submittedName>
        <fullName evidence="1">Uncharacterized protein</fullName>
    </submittedName>
</protein>
<dbReference type="PANTHER" id="PTHR28348">
    <property type="entry name" value="UPF0193 PROTEIN EVG1"/>
    <property type="match status" value="1"/>
</dbReference>
<name>A0A9W7ASF8_9STRA</name>
<dbReference type="Proteomes" id="UP001162640">
    <property type="component" value="Unassembled WGS sequence"/>
</dbReference>
<proteinExistence type="predicted"/>